<organism evidence="2 3">
    <name type="scientific">Smittium simulii</name>
    <dbReference type="NCBI Taxonomy" id="133385"/>
    <lineage>
        <taxon>Eukaryota</taxon>
        <taxon>Fungi</taxon>
        <taxon>Fungi incertae sedis</taxon>
        <taxon>Zoopagomycota</taxon>
        <taxon>Kickxellomycotina</taxon>
        <taxon>Harpellomycetes</taxon>
        <taxon>Harpellales</taxon>
        <taxon>Legeriomycetaceae</taxon>
        <taxon>Smittium</taxon>
    </lineage>
</organism>
<feature type="signal peptide" evidence="1">
    <location>
        <begin position="1"/>
        <end position="29"/>
    </location>
</feature>
<comment type="caution">
    <text evidence="2">The sequence shown here is derived from an EMBL/GenBank/DDBJ whole genome shotgun (WGS) entry which is preliminary data.</text>
</comment>
<evidence type="ECO:0008006" key="4">
    <source>
        <dbReference type="Google" id="ProtNLM"/>
    </source>
</evidence>
<accession>A0A2T9YFQ3</accession>
<dbReference type="AlphaFoldDB" id="A0A2T9YFQ3"/>
<dbReference type="Proteomes" id="UP000245383">
    <property type="component" value="Unassembled WGS sequence"/>
</dbReference>
<dbReference type="EMBL" id="MBFR01000217">
    <property type="protein sequence ID" value="PVU91172.1"/>
    <property type="molecule type" value="Genomic_DNA"/>
</dbReference>
<keyword evidence="3" id="KW-1185">Reference proteome</keyword>
<dbReference type="OrthoDB" id="5769871at2759"/>
<keyword evidence="1" id="KW-0732">Signal</keyword>
<gene>
    <name evidence="2" type="ORF">BB561_004539</name>
</gene>
<evidence type="ECO:0000256" key="1">
    <source>
        <dbReference type="SAM" id="SignalP"/>
    </source>
</evidence>
<evidence type="ECO:0000313" key="3">
    <source>
        <dbReference type="Proteomes" id="UP000245383"/>
    </source>
</evidence>
<name>A0A2T9YFQ3_9FUNG</name>
<feature type="chain" id="PRO_5015538493" description="Galectin domain-containing protein" evidence="1">
    <location>
        <begin position="30"/>
        <end position="663"/>
    </location>
</feature>
<evidence type="ECO:0000313" key="2">
    <source>
        <dbReference type="EMBL" id="PVU91172.1"/>
    </source>
</evidence>
<proteinExistence type="predicted"/>
<protein>
    <recommendedName>
        <fullName evidence="4">Galectin domain-containing protein</fullName>
    </recommendedName>
</protein>
<sequence>MISNPKKVIFYSKLTFCILSQIFLNSVAAKSIIPFQPRENYLEVPNNNSNVSEKCDLPSDSLSVSEKPNISLAVQNEFSSEDFIMLPCKSKYFFMKFQTVGSADVQIWFSGGKRGSGYPNLKVGVPLSTGYPSYVWPITSNDSKQIYGNYFFTDPIKNISASNIEYYIKYDKSGITTGVNGNVIMKYSSINSSLTKIFSQKNIYIRLVSRMTVLSIKNININCLADTSCIKPPISNKLEIPLKTNKNANITCSNNSEHINMVQNYHNITYPIKNDLFLGRAFKNRDNSTQIIIPNRTGAFNVTFSVTKNAEFQLYLYNNDFFGTTFEYAHINLKSGVWKLGNFFESQSIDKDFQPEICKIYFTLDPSGITIGYDKKVVEKLDYSNFSMDDMLLKPNLYFFFYSLSDNTTFSNIKVKHISRECNKLSEKSNSLIESSSKKIFQRKYFYKRNSVKSESKEPPKRKNRMALQAAHNLKLLQQKNSNNSDDSEITVNSVNSDSLKNSTNQKISDFDTNDVIRYTTVKSSKPKNYSLQKAINIPCFGGDFGFSAKIETQSDIFIALADSKKSKNSTGYIEIKIGYNSDHSIDYQKSEIAQTNNGLMKRSKEQNLIITYIEKSLTVYINNKILTRNNINQLEINSIIIAPSSGTANVESIFVCSNYDES</sequence>
<reference evidence="2 3" key="1">
    <citation type="journal article" date="2018" name="MBio">
        <title>Comparative Genomics Reveals the Core Gene Toolbox for the Fungus-Insect Symbiosis.</title>
        <authorList>
            <person name="Wang Y."/>
            <person name="Stata M."/>
            <person name="Wang W."/>
            <person name="Stajich J.E."/>
            <person name="White M.M."/>
            <person name="Moncalvo J.M."/>
        </authorList>
    </citation>
    <scope>NUCLEOTIDE SEQUENCE [LARGE SCALE GENOMIC DNA]</scope>
    <source>
        <strain evidence="2 3">SWE-8-4</strain>
    </source>
</reference>